<evidence type="ECO:0000313" key="4">
    <source>
        <dbReference type="Proteomes" id="UP000199409"/>
    </source>
</evidence>
<dbReference type="Pfam" id="PF13286">
    <property type="entry name" value="HD_assoc"/>
    <property type="match status" value="1"/>
</dbReference>
<feature type="domain" description="HD" evidence="2">
    <location>
        <begin position="75"/>
        <end position="196"/>
    </location>
</feature>
<gene>
    <name evidence="3" type="ORF">SAMN05660420_02409</name>
</gene>
<dbReference type="AlphaFoldDB" id="A0A1H4C3A3"/>
<evidence type="ECO:0000313" key="3">
    <source>
        <dbReference type="EMBL" id="SEA54866.1"/>
    </source>
</evidence>
<dbReference type="PROSITE" id="PS51831">
    <property type="entry name" value="HD"/>
    <property type="match status" value="1"/>
</dbReference>
<protein>
    <submittedName>
        <fullName evidence="3">dGTPase</fullName>
    </submittedName>
</protein>
<reference evidence="3 4" key="1">
    <citation type="submission" date="2016-10" db="EMBL/GenBank/DDBJ databases">
        <authorList>
            <person name="de Groot N.N."/>
        </authorList>
    </citation>
    <scope>NUCLEOTIDE SEQUENCE [LARGE SCALE GENOMIC DNA]</scope>
    <source>
        <strain evidence="3 4">DSM 7343</strain>
    </source>
</reference>
<dbReference type="OrthoDB" id="9803619at2"/>
<dbReference type="InterPro" id="IPR026875">
    <property type="entry name" value="PHydrolase_assoc_dom"/>
</dbReference>
<dbReference type="CDD" id="cd00077">
    <property type="entry name" value="HDc"/>
    <property type="match status" value="1"/>
</dbReference>
<dbReference type="PANTHER" id="PTHR35795:SF1">
    <property type="entry name" value="BIS(5'-NUCLEOSYL)-TETRAPHOSPHATASE, SYMMETRICAL"/>
    <property type="match status" value="1"/>
</dbReference>
<proteinExistence type="predicted"/>
<keyword evidence="4" id="KW-1185">Reference proteome</keyword>
<dbReference type="InterPro" id="IPR006261">
    <property type="entry name" value="dGTPase"/>
</dbReference>
<dbReference type="Gene3D" id="1.10.3210.10">
    <property type="entry name" value="Hypothetical protein af1432"/>
    <property type="match status" value="1"/>
</dbReference>
<dbReference type="Proteomes" id="UP000199409">
    <property type="component" value="Unassembled WGS sequence"/>
</dbReference>
<dbReference type="InterPro" id="IPR051094">
    <property type="entry name" value="Diverse_Catalytic_Enzymes"/>
</dbReference>
<dbReference type="SMART" id="SM00471">
    <property type="entry name" value="HDc"/>
    <property type="match status" value="1"/>
</dbReference>
<dbReference type="EMBL" id="FNQN01000007">
    <property type="protein sequence ID" value="SEA54866.1"/>
    <property type="molecule type" value="Genomic_DNA"/>
</dbReference>
<evidence type="ECO:0000256" key="1">
    <source>
        <dbReference type="ARBA" id="ARBA00022801"/>
    </source>
</evidence>
<dbReference type="SUPFAM" id="SSF109604">
    <property type="entry name" value="HD-domain/PDEase-like"/>
    <property type="match status" value="1"/>
</dbReference>
<name>A0A1H4C3A3_9BACT</name>
<dbReference type="NCBIfam" id="TIGR01353">
    <property type="entry name" value="dGTP_triPase"/>
    <property type="match status" value="1"/>
</dbReference>
<organism evidence="3 4">
    <name type="scientific">Desulfuromusa kysingii</name>
    <dbReference type="NCBI Taxonomy" id="37625"/>
    <lineage>
        <taxon>Bacteria</taxon>
        <taxon>Pseudomonadati</taxon>
        <taxon>Thermodesulfobacteriota</taxon>
        <taxon>Desulfuromonadia</taxon>
        <taxon>Desulfuromonadales</taxon>
        <taxon>Geopsychrobacteraceae</taxon>
        <taxon>Desulfuromusa</taxon>
    </lineage>
</organism>
<dbReference type="NCBIfam" id="NF002327">
    <property type="entry name" value="PRK01286.1-2"/>
    <property type="match status" value="1"/>
</dbReference>
<sequence length="346" mass="39368">MDIRESLEDSERQFLSSHACLSSKSSGRVYPAKKCTIRTVFQHDRDRILHCKAFRRLKYKTQVFLSPVGDHYRTRLTHTLEVSQVARTVSRALRLNEDLTEAISLGHDLGHTPFGHVGERVLNELVPGGFHHVQQSLRVVDVLEKEGKGLNLTYEVRDGILKHSKGQGGLLTPDVHSRAKTLEGQVVRLADIIAYTSHDLDDAIRGHVIEAADIPNDISNLIGLRHSCRIDRMIKDLIGQSMIEDGSQIRLSREMDEGIRALRSWLFEHVYRAESVQSEFNKAAHLVRELFHYFCDDPDAFLQYGGRRFPGDPLEISVADFIAGMTDRFALSLYRECFLPQPWKSI</sequence>
<dbReference type="InterPro" id="IPR003607">
    <property type="entry name" value="HD/PDEase_dom"/>
</dbReference>
<dbReference type="PANTHER" id="PTHR35795">
    <property type="entry name" value="SLR1885 PROTEIN"/>
    <property type="match status" value="1"/>
</dbReference>
<dbReference type="STRING" id="37625.SAMN05660420_02409"/>
<keyword evidence="1" id="KW-0378">Hydrolase</keyword>
<evidence type="ECO:0000259" key="2">
    <source>
        <dbReference type="PROSITE" id="PS51831"/>
    </source>
</evidence>
<dbReference type="InterPro" id="IPR006674">
    <property type="entry name" value="HD_domain"/>
</dbReference>
<dbReference type="GO" id="GO:0016793">
    <property type="term" value="F:triphosphoric monoester hydrolase activity"/>
    <property type="evidence" value="ECO:0007669"/>
    <property type="project" value="InterPro"/>
</dbReference>
<dbReference type="Pfam" id="PF01966">
    <property type="entry name" value="HD"/>
    <property type="match status" value="1"/>
</dbReference>
<accession>A0A1H4C3A3</accession>